<gene>
    <name evidence="2" type="ORF">ACFQBM_19470</name>
</gene>
<proteinExistence type="predicted"/>
<dbReference type="Proteomes" id="UP001596425">
    <property type="component" value="Unassembled WGS sequence"/>
</dbReference>
<accession>A0ABW1YTP5</accession>
<dbReference type="EMBL" id="JBHSVR010000001">
    <property type="protein sequence ID" value="MFC6635460.1"/>
    <property type="molecule type" value="Genomic_DNA"/>
</dbReference>
<evidence type="ECO:0000256" key="1">
    <source>
        <dbReference type="SAM" id="SignalP"/>
    </source>
</evidence>
<keyword evidence="3" id="KW-1185">Reference proteome</keyword>
<feature type="chain" id="PRO_5045299486" evidence="1">
    <location>
        <begin position="32"/>
        <end position="482"/>
    </location>
</feature>
<reference evidence="3" key="1">
    <citation type="journal article" date="2019" name="Int. J. Syst. Evol. Microbiol.">
        <title>The Global Catalogue of Microorganisms (GCM) 10K type strain sequencing project: providing services to taxonomists for standard genome sequencing and annotation.</title>
        <authorList>
            <consortium name="The Broad Institute Genomics Platform"/>
            <consortium name="The Broad Institute Genome Sequencing Center for Infectious Disease"/>
            <person name="Wu L."/>
            <person name="Ma J."/>
        </authorList>
    </citation>
    <scope>NUCLEOTIDE SEQUENCE [LARGE SCALE GENOMIC DNA]</scope>
    <source>
        <strain evidence="3">CGMCC 1.13718</strain>
    </source>
</reference>
<evidence type="ECO:0000313" key="2">
    <source>
        <dbReference type="EMBL" id="MFC6635460.1"/>
    </source>
</evidence>
<dbReference type="RefSeq" id="WP_193194731.1">
    <property type="nucleotide sequence ID" value="NZ_JACZFR010000066.1"/>
</dbReference>
<protein>
    <submittedName>
        <fullName evidence="2">Uncharacterized protein</fullName>
    </submittedName>
</protein>
<feature type="signal peptide" evidence="1">
    <location>
        <begin position="1"/>
        <end position="31"/>
    </location>
</feature>
<comment type="caution">
    <text evidence="2">The sequence shown here is derived from an EMBL/GenBank/DDBJ whole genome shotgun (WGS) entry which is preliminary data.</text>
</comment>
<name>A0ABW1YTP5_9GAMM</name>
<evidence type="ECO:0000313" key="3">
    <source>
        <dbReference type="Proteomes" id="UP001596425"/>
    </source>
</evidence>
<organism evidence="2 3">
    <name type="scientific">Microbulbifer taiwanensis</name>
    <dbReference type="NCBI Taxonomy" id="986746"/>
    <lineage>
        <taxon>Bacteria</taxon>
        <taxon>Pseudomonadati</taxon>
        <taxon>Pseudomonadota</taxon>
        <taxon>Gammaproteobacteria</taxon>
        <taxon>Cellvibrionales</taxon>
        <taxon>Microbulbiferaceae</taxon>
        <taxon>Microbulbifer</taxon>
    </lineage>
</organism>
<keyword evidence="1" id="KW-0732">Signal</keyword>
<sequence length="482" mass="51460">MDIIQGKRMKLPKICALLTLFTLGVSGTVNAELVTVQVSATVNYVSDAGMVLSGAVQPGATVTGSYTFETNTPDADYSPRFGRYRHAPAVGGLDLTVAELTIKTDADAVNGEFSVDVINGDYEEGYHVASIDNIQPLANGAHIYDAGIHLHNWNGTNVLISDALPATPPKPAQFEERQIAIAGKSGDDYFHFEAEINSLVVKSTGNATPRTYTLVARVEDIYDPAGLLQGGVAVGETVNGSYQLEPTLSDREPSPERGYYKHPLVSGYGFELSVSDLTFLSDSAAAPVRASIANRDSHDLYEIWAEGGTSNGGFTLNEIFMHLDDASATALSSDALIQTPDPAKFDGPRDLIIAGRSANGSDFFRIRAQVLSIADSVDAASELTLLPTDGQFLPSQEFDLGIALAPGEHPVSIEGSVNGDNHSSWFGSCQKRGSEIDGDFLICPKAHYLLDSTAALTVVNITVTLEDGSSRSAQVKWELLRR</sequence>